<accession>A0A917M5C6</accession>
<dbReference type="AlphaFoldDB" id="A0A917M5C6"/>
<feature type="chain" id="PRO_5038657003" evidence="3">
    <location>
        <begin position="23"/>
        <end position="550"/>
    </location>
</feature>
<evidence type="ECO:0000256" key="2">
    <source>
        <dbReference type="SAM" id="MobiDB-lite"/>
    </source>
</evidence>
<dbReference type="CDD" id="cd13580">
    <property type="entry name" value="PBP2_AlgQ_like_1"/>
    <property type="match status" value="1"/>
</dbReference>
<evidence type="ECO:0000313" key="5">
    <source>
        <dbReference type="Proteomes" id="UP000600247"/>
    </source>
</evidence>
<dbReference type="SUPFAM" id="SSF53850">
    <property type="entry name" value="Periplasmic binding protein-like II"/>
    <property type="match status" value="1"/>
</dbReference>
<dbReference type="PANTHER" id="PTHR43649">
    <property type="entry name" value="ARABINOSE-BINDING PROTEIN-RELATED"/>
    <property type="match status" value="1"/>
</dbReference>
<organism evidence="4 5">
    <name type="scientific">Paenibacillus radicis</name>
    <name type="common">ex Gao et al. 2016</name>
    <dbReference type="NCBI Taxonomy" id="1737354"/>
    <lineage>
        <taxon>Bacteria</taxon>
        <taxon>Bacillati</taxon>
        <taxon>Bacillota</taxon>
        <taxon>Bacilli</taxon>
        <taxon>Bacillales</taxon>
        <taxon>Paenibacillaceae</taxon>
        <taxon>Paenibacillus</taxon>
    </lineage>
</organism>
<dbReference type="Gene3D" id="3.40.190.10">
    <property type="entry name" value="Periplasmic binding protein-like II"/>
    <property type="match status" value="2"/>
</dbReference>
<feature type="region of interest" description="Disordered" evidence="2">
    <location>
        <begin position="26"/>
        <end position="55"/>
    </location>
</feature>
<proteinExistence type="predicted"/>
<dbReference type="Proteomes" id="UP000600247">
    <property type="component" value="Unassembled WGS sequence"/>
</dbReference>
<evidence type="ECO:0000256" key="3">
    <source>
        <dbReference type="SAM" id="SignalP"/>
    </source>
</evidence>
<name>A0A917M5C6_9BACL</name>
<dbReference type="EMBL" id="BMHY01000008">
    <property type="protein sequence ID" value="GGG79028.1"/>
    <property type="molecule type" value="Genomic_DNA"/>
</dbReference>
<reference evidence="4 5" key="1">
    <citation type="journal article" date="2014" name="Int. J. Syst. Evol. Microbiol.">
        <title>Complete genome sequence of Corynebacterium casei LMG S-19264T (=DSM 44701T), isolated from a smear-ripened cheese.</title>
        <authorList>
            <consortium name="US DOE Joint Genome Institute (JGI-PGF)"/>
            <person name="Walter F."/>
            <person name="Albersmeier A."/>
            <person name="Kalinowski J."/>
            <person name="Ruckert C."/>
        </authorList>
    </citation>
    <scope>NUCLEOTIDE SEQUENCE [LARGE SCALE GENOMIC DNA]</scope>
    <source>
        <strain evidence="4 5">CGMCC 1.15286</strain>
    </source>
</reference>
<protein>
    <submittedName>
        <fullName evidence="4">Lipoprotein LipO</fullName>
    </submittedName>
</protein>
<sequence>MRMKRWGLLACTLLVTALLTNACSSGGNNAKKPEGESGNGNQTVDTSPLGKYDPPIEVTAVRPISEGMEYKSGESLDNNAWSRAYEADLGIKIKYLWTTPDAQYAQKINIAIASDDMPNIAEVNAAQLKRLIEDDQLQDLTSVYEQYASPLTKKILSEDGGNAIKSSTFDGKMYAIPKMGSGIGQSQVLWIRTDWLKKLNLEEPKTMQDVLAIAEAFAKKDPDGNGAADTYGLGVNKDLWGFYAGLEGFFNGFHAYPNIWVKDASGKLVYGSVQPEMKQALQKLQEMYATGVLNKEFGTRDASKVNEDANAGKVGMFFGFFWNSGWLQDGKTNNPDMEWKAIEIPSIDGEAAKSQVPFAISTYYTVKKGSAHPEAAVKMLNLALEKIYGETAEPEIYNVDKDGMSAFSYTLLYGEAPRKNLDAMLHIKSALEANDPSSLNLEEKGYYDNIMNYRGGDRAFWSAEKMYGPEGSLSVLDAFMQKGLTMDNQFFGAPTQTMVDREGTLQKQQVQTFTSIIMGGSIDQFDAFVSTWNKQGGEQMTKEVNDWSQN</sequence>
<dbReference type="RefSeq" id="WP_188890959.1">
    <property type="nucleotide sequence ID" value="NZ_BMHY01000008.1"/>
</dbReference>
<keyword evidence="5" id="KW-1185">Reference proteome</keyword>
<comment type="caution">
    <text evidence="4">The sequence shown here is derived from an EMBL/GenBank/DDBJ whole genome shotgun (WGS) entry which is preliminary data.</text>
</comment>
<keyword evidence="4" id="KW-0449">Lipoprotein</keyword>
<dbReference type="PANTHER" id="PTHR43649:SF33">
    <property type="entry name" value="POLYGALACTURONAN_RHAMNOGALACTURONAN-BINDING PROTEIN YTCQ"/>
    <property type="match status" value="1"/>
</dbReference>
<evidence type="ECO:0000256" key="1">
    <source>
        <dbReference type="ARBA" id="ARBA00022729"/>
    </source>
</evidence>
<dbReference type="InterPro" id="IPR050490">
    <property type="entry name" value="Bact_solute-bd_prot1"/>
</dbReference>
<keyword evidence="1 3" id="KW-0732">Signal</keyword>
<gene>
    <name evidence="4" type="primary">lipO</name>
    <name evidence="4" type="ORF">GCM10010918_40040</name>
</gene>
<feature type="signal peptide" evidence="3">
    <location>
        <begin position="1"/>
        <end position="22"/>
    </location>
</feature>
<evidence type="ECO:0000313" key="4">
    <source>
        <dbReference type="EMBL" id="GGG79028.1"/>
    </source>
</evidence>